<evidence type="ECO:0000256" key="1">
    <source>
        <dbReference type="SAM" id="MobiDB-lite"/>
    </source>
</evidence>
<sequence>MPHTVEKDFVYTFETKTTQSKLTVPITIPISISFREFVARLVRAHNLPCFIEDDLERKLSEFVNKETCLLHDQNADEAILNVKNGSVSEDDLIQNWLSVYNNELKMYAKPYELSKDEKFGEVYHTLIHSPALETLLNLEHEYSLGVEQVIRRRDQDLQHLLDKQRREMDDAVKNVGVVYKDTDINKLAQKQFETTQMIEDKWRSELGVLQDQQKAEYREWVHRVHEDSRGNATLPSYVQRLRNAASGLPDAEEDERHAPTRLEESFTIHLGAQMKTTHNLRLLCADILELCKHKPHTVGGVVIPQPQRLQTAMSLYSNNLCGMVMLVDNRLNSYTGIKHRFANLCEHSTDFHFPPLAQQFEYVEQQLPEAARVRTMRRIQAGEDCDAGDALSLHSSSSSNSGEDKEKGGEKKLHGGDFFLTKHSNLSEVHVVFHLVSDDNIRTSDITSRHPVILSIRNIIKLCFRYDIHTITIPLLLTHEMTEEMTIPWCMKRAELMFKCVKGFMIEMATYSSQESRTIQFLVPRGLSEEMFYQISNMIPTIFRLSNPLVVKSS</sequence>
<gene>
    <name evidence="2" type="ORF">EGW08_003809</name>
</gene>
<dbReference type="PANTHER" id="PTHR16525:SF0">
    <property type="entry name" value="PROTEIN C12ORF4"/>
    <property type="match status" value="1"/>
</dbReference>
<comment type="caution">
    <text evidence="2">The sequence shown here is derived from an EMBL/GenBank/DDBJ whole genome shotgun (WGS) entry which is preliminary data.</text>
</comment>
<dbReference type="Proteomes" id="UP000271974">
    <property type="component" value="Unassembled WGS sequence"/>
</dbReference>
<reference evidence="2 3" key="1">
    <citation type="submission" date="2019-01" db="EMBL/GenBank/DDBJ databases">
        <title>A draft genome assembly of the solar-powered sea slug Elysia chlorotica.</title>
        <authorList>
            <person name="Cai H."/>
            <person name="Li Q."/>
            <person name="Fang X."/>
            <person name="Li J."/>
            <person name="Curtis N.E."/>
            <person name="Altenburger A."/>
            <person name="Shibata T."/>
            <person name="Feng M."/>
            <person name="Maeda T."/>
            <person name="Schwartz J.A."/>
            <person name="Shigenobu S."/>
            <person name="Lundholm N."/>
            <person name="Nishiyama T."/>
            <person name="Yang H."/>
            <person name="Hasebe M."/>
            <person name="Li S."/>
            <person name="Pierce S.K."/>
            <person name="Wang J."/>
        </authorList>
    </citation>
    <scope>NUCLEOTIDE SEQUENCE [LARGE SCALE GENOMIC DNA]</scope>
    <source>
        <strain evidence="2">EC2010</strain>
        <tissue evidence="2">Whole organism of an adult</tissue>
    </source>
</reference>
<organism evidence="2 3">
    <name type="scientific">Elysia chlorotica</name>
    <name type="common">Eastern emerald elysia</name>
    <name type="synonym">Sea slug</name>
    <dbReference type="NCBI Taxonomy" id="188477"/>
    <lineage>
        <taxon>Eukaryota</taxon>
        <taxon>Metazoa</taxon>
        <taxon>Spiralia</taxon>
        <taxon>Lophotrochozoa</taxon>
        <taxon>Mollusca</taxon>
        <taxon>Gastropoda</taxon>
        <taxon>Heterobranchia</taxon>
        <taxon>Euthyneura</taxon>
        <taxon>Panpulmonata</taxon>
        <taxon>Sacoglossa</taxon>
        <taxon>Placobranchoidea</taxon>
        <taxon>Plakobranchidae</taxon>
        <taxon>Elysia</taxon>
    </lineage>
</organism>
<name>A0A3S1BPI5_ELYCH</name>
<dbReference type="STRING" id="188477.A0A3S1BPI5"/>
<feature type="region of interest" description="Disordered" evidence="1">
    <location>
        <begin position="388"/>
        <end position="410"/>
    </location>
</feature>
<dbReference type="Pfam" id="PF10154">
    <property type="entry name" value="Fy-3"/>
    <property type="match status" value="1"/>
</dbReference>
<accession>A0A3S1BPI5</accession>
<dbReference type="AlphaFoldDB" id="A0A3S1BPI5"/>
<protein>
    <submittedName>
        <fullName evidence="2">Uncharacterized protein</fullName>
    </submittedName>
</protein>
<evidence type="ECO:0000313" key="3">
    <source>
        <dbReference type="Proteomes" id="UP000271974"/>
    </source>
</evidence>
<dbReference type="OrthoDB" id="415359at2759"/>
<dbReference type="EMBL" id="RQTK01000083">
    <property type="protein sequence ID" value="RUS88413.1"/>
    <property type="molecule type" value="Genomic_DNA"/>
</dbReference>
<proteinExistence type="predicted"/>
<dbReference type="InterPro" id="IPR019311">
    <property type="entry name" value="Fy-3"/>
</dbReference>
<keyword evidence="3" id="KW-1185">Reference proteome</keyword>
<evidence type="ECO:0000313" key="2">
    <source>
        <dbReference type="EMBL" id="RUS88413.1"/>
    </source>
</evidence>
<feature type="compositionally biased region" description="Low complexity" evidence="1">
    <location>
        <begin position="388"/>
        <end position="401"/>
    </location>
</feature>
<dbReference type="GO" id="GO:0005737">
    <property type="term" value="C:cytoplasm"/>
    <property type="evidence" value="ECO:0007669"/>
    <property type="project" value="TreeGrafter"/>
</dbReference>
<dbReference type="PANTHER" id="PTHR16525">
    <property type="entry name" value="PROTEIN C12ORF4"/>
    <property type="match status" value="1"/>
</dbReference>